<comment type="catalytic activity">
    <reaction evidence="8">
        <text>L-seryl-[protein] + ATP = O-phospho-L-seryl-[protein] + ADP + H(+)</text>
        <dbReference type="Rhea" id="RHEA:17989"/>
        <dbReference type="Rhea" id="RHEA-COMP:9863"/>
        <dbReference type="Rhea" id="RHEA-COMP:11604"/>
        <dbReference type="ChEBI" id="CHEBI:15378"/>
        <dbReference type="ChEBI" id="CHEBI:29999"/>
        <dbReference type="ChEBI" id="CHEBI:30616"/>
        <dbReference type="ChEBI" id="CHEBI:83421"/>
        <dbReference type="ChEBI" id="CHEBI:456216"/>
        <dbReference type="EC" id="2.7.11.1"/>
    </reaction>
</comment>
<dbReference type="GO" id="GO:0031981">
    <property type="term" value="C:nuclear lumen"/>
    <property type="evidence" value="ECO:0007669"/>
    <property type="project" value="UniProtKB-ARBA"/>
</dbReference>
<evidence type="ECO:0000313" key="11">
    <source>
        <dbReference type="Proteomes" id="UP000039865"/>
    </source>
</evidence>
<dbReference type="OMA" id="FAREPFF"/>
<dbReference type="Gene3D" id="3.30.200.20">
    <property type="entry name" value="Phosphorylase Kinase, domain 1"/>
    <property type="match status" value="1"/>
</dbReference>
<evidence type="ECO:0000259" key="9">
    <source>
        <dbReference type="PROSITE" id="PS50011"/>
    </source>
</evidence>
<evidence type="ECO:0000256" key="8">
    <source>
        <dbReference type="ARBA" id="ARBA00048679"/>
    </source>
</evidence>
<dbReference type="PANTHER" id="PTHR24054:SF0">
    <property type="entry name" value="CASEIN KINASE II SUBUNIT ALPHA"/>
    <property type="match status" value="1"/>
</dbReference>
<evidence type="ECO:0000313" key="10">
    <source>
        <dbReference type="EMBL" id="CDW86035.1"/>
    </source>
</evidence>
<dbReference type="GO" id="GO:0005829">
    <property type="term" value="C:cytosol"/>
    <property type="evidence" value="ECO:0007669"/>
    <property type="project" value="TreeGrafter"/>
</dbReference>
<dbReference type="InterPro" id="IPR045216">
    <property type="entry name" value="CK2_alpha"/>
</dbReference>
<evidence type="ECO:0000256" key="1">
    <source>
        <dbReference type="ARBA" id="ARBA00012513"/>
    </source>
</evidence>
<dbReference type="Proteomes" id="UP000039865">
    <property type="component" value="Unassembled WGS sequence"/>
</dbReference>
<accession>A0A078AUG6</accession>
<evidence type="ECO:0000256" key="3">
    <source>
        <dbReference type="ARBA" id="ARBA00022679"/>
    </source>
</evidence>
<evidence type="ECO:0000256" key="7">
    <source>
        <dbReference type="ARBA" id="ARBA00047899"/>
    </source>
</evidence>
<evidence type="ECO:0000256" key="5">
    <source>
        <dbReference type="ARBA" id="ARBA00022777"/>
    </source>
</evidence>
<keyword evidence="5 10" id="KW-0418">Kinase</keyword>
<dbReference type="OrthoDB" id="10254671at2759"/>
<dbReference type="PANTHER" id="PTHR24054">
    <property type="entry name" value="CASEIN KINASE II SUBUNIT ALPHA"/>
    <property type="match status" value="1"/>
</dbReference>
<feature type="domain" description="Protein kinase" evidence="9">
    <location>
        <begin position="1"/>
        <end position="309"/>
    </location>
</feature>
<keyword evidence="3" id="KW-0808">Transferase</keyword>
<evidence type="ECO:0000256" key="4">
    <source>
        <dbReference type="ARBA" id="ARBA00022741"/>
    </source>
</evidence>
<dbReference type="PROSITE" id="PS50011">
    <property type="entry name" value="PROTEIN_KINASE_DOM"/>
    <property type="match status" value="1"/>
</dbReference>
<dbReference type="FunFam" id="3.30.200.20:FF:000088">
    <property type="entry name" value="Casein kinase II subunit alpha"/>
    <property type="match status" value="1"/>
</dbReference>
<dbReference type="GO" id="GO:0004674">
    <property type="term" value="F:protein serine/threonine kinase activity"/>
    <property type="evidence" value="ECO:0007669"/>
    <property type="project" value="UniProtKB-KW"/>
</dbReference>
<dbReference type="AlphaFoldDB" id="A0A078AUG6"/>
<keyword evidence="4" id="KW-0547">Nucleotide-binding</keyword>
<dbReference type="PROSITE" id="PS00108">
    <property type="entry name" value="PROTEIN_KINASE_ST"/>
    <property type="match status" value="1"/>
</dbReference>
<protein>
    <recommendedName>
        <fullName evidence="1">non-specific serine/threonine protein kinase</fullName>
        <ecNumber evidence="1">2.7.11.1</ecNumber>
    </recommendedName>
</protein>
<dbReference type="EC" id="2.7.11.1" evidence="1"/>
<gene>
    <name evidence="10" type="primary">Contig19059.g20206</name>
    <name evidence="10" type="ORF">STYLEM_15126</name>
</gene>
<dbReference type="InParanoid" id="A0A078AUG6"/>
<dbReference type="FunFam" id="1.10.510.10:FF:000459">
    <property type="entry name" value="Casein kinase II subunit alpha"/>
    <property type="match status" value="1"/>
</dbReference>
<dbReference type="SUPFAM" id="SSF56112">
    <property type="entry name" value="Protein kinase-like (PK-like)"/>
    <property type="match status" value="1"/>
</dbReference>
<reference evidence="10 11" key="1">
    <citation type="submission" date="2014-06" db="EMBL/GenBank/DDBJ databases">
        <authorList>
            <person name="Swart Estienne"/>
        </authorList>
    </citation>
    <scope>NUCLEOTIDE SEQUENCE [LARGE SCALE GENOMIC DNA]</scope>
    <source>
        <strain evidence="10 11">130c</strain>
    </source>
</reference>
<comment type="catalytic activity">
    <reaction evidence="7">
        <text>L-threonyl-[protein] + ATP = O-phospho-L-threonyl-[protein] + ADP + H(+)</text>
        <dbReference type="Rhea" id="RHEA:46608"/>
        <dbReference type="Rhea" id="RHEA-COMP:11060"/>
        <dbReference type="Rhea" id="RHEA-COMP:11605"/>
        <dbReference type="ChEBI" id="CHEBI:15378"/>
        <dbReference type="ChEBI" id="CHEBI:30013"/>
        <dbReference type="ChEBI" id="CHEBI:30616"/>
        <dbReference type="ChEBI" id="CHEBI:61977"/>
        <dbReference type="ChEBI" id="CHEBI:456216"/>
        <dbReference type="EC" id="2.7.11.1"/>
    </reaction>
</comment>
<dbReference type="Gene3D" id="1.10.510.10">
    <property type="entry name" value="Transferase(Phosphotransferase) domain 1"/>
    <property type="match status" value="1"/>
</dbReference>
<dbReference type="GO" id="GO:0051726">
    <property type="term" value="P:regulation of cell cycle"/>
    <property type="evidence" value="ECO:0007669"/>
    <property type="project" value="TreeGrafter"/>
</dbReference>
<dbReference type="InterPro" id="IPR000719">
    <property type="entry name" value="Prot_kinase_dom"/>
</dbReference>
<keyword evidence="2" id="KW-0723">Serine/threonine-protein kinase</keyword>
<proteinExistence type="predicted"/>
<dbReference type="InterPro" id="IPR011009">
    <property type="entry name" value="Kinase-like_dom_sf"/>
</dbReference>
<dbReference type="CDD" id="cd14132">
    <property type="entry name" value="STKc_CK2_alpha"/>
    <property type="match status" value="1"/>
</dbReference>
<dbReference type="GO" id="GO:0005524">
    <property type="term" value="F:ATP binding"/>
    <property type="evidence" value="ECO:0007669"/>
    <property type="project" value="UniProtKB-KW"/>
</dbReference>
<keyword evidence="6" id="KW-0067">ATP-binding</keyword>
<organism evidence="10 11">
    <name type="scientific">Stylonychia lemnae</name>
    <name type="common">Ciliate</name>
    <dbReference type="NCBI Taxonomy" id="5949"/>
    <lineage>
        <taxon>Eukaryota</taxon>
        <taxon>Sar</taxon>
        <taxon>Alveolata</taxon>
        <taxon>Ciliophora</taxon>
        <taxon>Intramacronucleata</taxon>
        <taxon>Spirotrichea</taxon>
        <taxon>Stichotrichia</taxon>
        <taxon>Sporadotrichida</taxon>
        <taxon>Oxytrichidae</taxon>
        <taxon>Stylonychinae</taxon>
        <taxon>Stylonychia</taxon>
    </lineage>
</organism>
<sequence length="317" mass="37098">MSVWMLLRNTRTMKMQRLSLAFKMITKFVLNLEGEVKRAKIKREIKVLETLKGHSNIIELVDYVVDPSTKTPSLVQFLSITSFYQVLSYVEALDFRELYPILTKEDIKIYIYQILQGLDYAHSKGIIHRDIKPGNVLINHKEKKLKIADWGLADFYTPHKSYNVRVASRYFKAPELLIGLNEYDYQLDVWSVGCMLAGMVFAREPFFKGADNDDQLVKIAKVMGTQPIYNYCNKFGIELGSYFDENLQKQFFINPNKPYSFKTKPWDRFVNNINEELIDVKVFDLLDKLLVIDHTDRITASEALQHPYFSTIRYKMI</sequence>
<dbReference type="SMART" id="SM00220">
    <property type="entry name" value="S_TKc"/>
    <property type="match status" value="1"/>
</dbReference>
<dbReference type="Pfam" id="PF00069">
    <property type="entry name" value="Pkinase"/>
    <property type="match status" value="1"/>
</dbReference>
<evidence type="ECO:0000256" key="2">
    <source>
        <dbReference type="ARBA" id="ARBA00022527"/>
    </source>
</evidence>
<dbReference type="InterPro" id="IPR008271">
    <property type="entry name" value="Ser/Thr_kinase_AS"/>
</dbReference>
<evidence type="ECO:0000256" key="6">
    <source>
        <dbReference type="ARBA" id="ARBA00022840"/>
    </source>
</evidence>
<keyword evidence="11" id="KW-1185">Reference proteome</keyword>
<name>A0A078AUG6_STYLE</name>
<dbReference type="EMBL" id="CCKQ01014285">
    <property type="protein sequence ID" value="CDW86035.1"/>
    <property type="molecule type" value="Genomic_DNA"/>
</dbReference>
<dbReference type="GO" id="GO:0006357">
    <property type="term" value="P:regulation of transcription by RNA polymerase II"/>
    <property type="evidence" value="ECO:0007669"/>
    <property type="project" value="UniProtKB-ARBA"/>
</dbReference>
<dbReference type="GO" id="GO:0005956">
    <property type="term" value="C:protein kinase CK2 complex"/>
    <property type="evidence" value="ECO:0007669"/>
    <property type="project" value="TreeGrafter"/>
</dbReference>